<dbReference type="GO" id="GO:0005524">
    <property type="term" value="F:ATP binding"/>
    <property type="evidence" value="ECO:0007669"/>
    <property type="project" value="UniProtKB-KW"/>
</dbReference>
<dbReference type="GO" id="GO:0019843">
    <property type="term" value="F:rRNA binding"/>
    <property type="evidence" value="ECO:0007669"/>
    <property type="project" value="UniProtKB-KW"/>
</dbReference>
<dbReference type="NCBIfam" id="NF008775">
    <property type="entry name" value="PRK11819.1"/>
    <property type="match status" value="1"/>
</dbReference>
<keyword evidence="8" id="KW-0067">ATP-binding</keyword>
<keyword evidence="6" id="KW-0547">Nucleotide-binding</keyword>
<keyword evidence="9" id="KW-0810">Translation regulation</keyword>
<evidence type="ECO:0000256" key="9">
    <source>
        <dbReference type="ARBA" id="ARBA00022845"/>
    </source>
</evidence>
<gene>
    <name evidence="13" type="ORF">PM001_LOCUS9028</name>
</gene>
<dbReference type="GO" id="GO:0045900">
    <property type="term" value="P:negative regulation of translational elongation"/>
    <property type="evidence" value="ECO:0007669"/>
    <property type="project" value="InterPro"/>
</dbReference>
<keyword evidence="2" id="KW-0963">Cytoplasm</keyword>
<dbReference type="PROSITE" id="PS50893">
    <property type="entry name" value="ABC_TRANSPORTER_2"/>
    <property type="match status" value="2"/>
</dbReference>
<dbReference type="Gene3D" id="3.40.50.300">
    <property type="entry name" value="P-loop containing nucleotide triphosphate hydrolases"/>
    <property type="match status" value="2"/>
</dbReference>
<evidence type="ECO:0000259" key="12">
    <source>
        <dbReference type="PROSITE" id="PS50893"/>
    </source>
</evidence>
<evidence type="ECO:0000256" key="5">
    <source>
        <dbReference type="ARBA" id="ARBA00022737"/>
    </source>
</evidence>
<keyword evidence="5" id="KW-0677">Repeat</keyword>
<reference evidence="13" key="1">
    <citation type="submission" date="2024-01" db="EMBL/GenBank/DDBJ databases">
        <authorList>
            <person name="Webb A."/>
        </authorList>
    </citation>
    <scope>NUCLEOTIDE SEQUENCE</scope>
    <source>
        <strain evidence="13">Pm1</strain>
    </source>
</reference>
<dbReference type="FunFam" id="3.40.50.300:FF:000011">
    <property type="entry name" value="Putative ABC transporter ATP-binding component"/>
    <property type="match status" value="1"/>
</dbReference>
<dbReference type="FunFam" id="3.40.50.300:FF:000183">
    <property type="entry name" value="ABC transporter ATP-binding protein yjjK"/>
    <property type="match status" value="1"/>
</dbReference>
<evidence type="ECO:0000256" key="8">
    <source>
        <dbReference type="ARBA" id="ARBA00022840"/>
    </source>
</evidence>
<dbReference type="GO" id="GO:0016887">
    <property type="term" value="F:ATP hydrolysis activity"/>
    <property type="evidence" value="ECO:0007669"/>
    <property type="project" value="InterPro"/>
</dbReference>
<dbReference type="InterPro" id="IPR022374">
    <property type="entry name" value="EttA"/>
</dbReference>
<dbReference type="SUPFAM" id="SSF52540">
    <property type="entry name" value="P-loop containing nucleoside triphosphate hydrolases"/>
    <property type="match status" value="2"/>
</dbReference>
<evidence type="ECO:0000256" key="11">
    <source>
        <dbReference type="ARBA" id="ARBA00022917"/>
    </source>
</evidence>
<dbReference type="SMART" id="SM00382">
    <property type="entry name" value="AAA"/>
    <property type="match status" value="2"/>
</dbReference>
<comment type="caution">
    <text evidence="13">The sequence shown here is derived from an EMBL/GenBank/DDBJ whole genome shotgun (WGS) entry which is preliminary data.</text>
</comment>
<comment type="similarity">
    <text evidence="1">Belongs to the ABC transporter superfamily. ABCF family. Translational throttle EttA subfamily.</text>
</comment>
<evidence type="ECO:0000256" key="4">
    <source>
        <dbReference type="ARBA" id="ARBA00022730"/>
    </source>
</evidence>
<keyword evidence="10" id="KW-0694">RNA-binding</keyword>
<dbReference type="InterPro" id="IPR027417">
    <property type="entry name" value="P-loop_NTPase"/>
</dbReference>
<dbReference type="AlphaFoldDB" id="A0AAV1TS16"/>
<evidence type="ECO:0000256" key="6">
    <source>
        <dbReference type="ARBA" id="ARBA00022741"/>
    </source>
</evidence>
<dbReference type="Pfam" id="PF00005">
    <property type="entry name" value="ABC_tran"/>
    <property type="match status" value="2"/>
</dbReference>
<accession>A0AAV1TS16</accession>
<keyword evidence="7" id="KW-0378">Hydrolase</keyword>
<dbReference type="InterPro" id="IPR003439">
    <property type="entry name" value="ABC_transporter-like_ATP-bd"/>
</dbReference>
<dbReference type="InterPro" id="IPR032781">
    <property type="entry name" value="ABC_tran_Xtn"/>
</dbReference>
<evidence type="ECO:0000256" key="10">
    <source>
        <dbReference type="ARBA" id="ARBA00022884"/>
    </source>
</evidence>
<sequence>MLYLPRSSLARSSTRVTFASSRFSCPAVKYLLSSCTRSSSSSPSSKNAGGGVPGDFVCHLRDVGMTIPGGKKLFQRVNLGFLQGAKIGILGANGSGKSTLLKIIAGVRNDFDGDRWLKTGVKMGYLPQEPQLDDSKNVYENIMDGLKESQELLTAFDNVSMAMGEPDADLDALLAQQATLQDEIEQLNCWDLGYEVEKAMAALKVPSKETDVNVLSGGERRRVALCRLLLEKPDMLLLDEPTNHLDAESVHWLEDFLQKYRGTVLSITHDRYFLDNVAGWVLELDRGETYAYEGNYTTWLTQRRNRLNMQRKSDVIRAKQIASEIAWARDHQGSKKANKARVKKLQEMESGGFRSSSRIEEGQIVVPSGARLGKKVIKVNNLRKSLDDGRVLFDKLSFEIPPHAIVGIVGGNGMGKSTLLNVIAGTEEPDTGSIELGKTVSLGFVSQSRDELSGRRSVYEEISGDNEFVEIGGDRINTRAYIASFNLRGAMQEKKVGSLSGGERNRVHLAKMLLGGHNVVMLDEPTNDLDVDTLRSLETALTDFSGVSIVISHDRWFLDRICSHIIAFKGDGRVEFFDGNYTEYEREQKRSVSSST</sequence>
<evidence type="ECO:0000313" key="13">
    <source>
        <dbReference type="EMBL" id="CAK7923878.1"/>
    </source>
</evidence>
<feature type="domain" description="ABC transporter" evidence="12">
    <location>
        <begin position="58"/>
        <end position="311"/>
    </location>
</feature>
<dbReference type="PANTHER" id="PTHR43858:SF1">
    <property type="entry name" value="ABC TRANSPORTER-RELATED PROTEIN"/>
    <property type="match status" value="1"/>
</dbReference>
<dbReference type="EMBL" id="CAKLBY020000071">
    <property type="protein sequence ID" value="CAK7923878.1"/>
    <property type="molecule type" value="Genomic_DNA"/>
</dbReference>
<dbReference type="Pfam" id="PF12848">
    <property type="entry name" value="ABC_tran_Xtn"/>
    <property type="match status" value="1"/>
</dbReference>
<evidence type="ECO:0000256" key="7">
    <source>
        <dbReference type="ARBA" id="ARBA00022801"/>
    </source>
</evidence>
<protein>
    <recommendedName>
        <fullName evidence="12">ABC transporter domain-containing protein</fullName>
    </recommendedName>
</protein>
<feature type="domain" description="ABC transporter" evidence="12">
    <location>
        <begin position="377"/>
        <end position="596"/>
    </location>
</feature>
<name>A0AAV1TS16_9STRA</name>
<proteinExistence type="inferred from homology"/>
<organism evidence="13 14">
    <name type="scientific">Peronospora matthiolae</name>
    <dbReference type="NCBI Taxonomy" id="2874970"/>
    <lineage>
        <taxon>Eukaryota</taxon>
        <taxon>Sar</taxon>
        <taxon>Stramenopiles</taxon>
        <taxon>Oomycota</taxon>
        <taxon>Peronosporomycetes</taxon>
        <taxon>Peronosporales</taxon>
        <taxon>Peronosporaceae</taxon>
        <taxon>Peronospora</taxon>
    </lineage>
</organism>
<keyword evidence="3" id="KW-0820">tRNA-binding</keyword>
<keyword evidence="11" id="KW-0648">Protein biosynthesis</keyword>
<dbReference type="InterPro" id="IPR017871">
    <property type="entry name" value="ABC_transporter-like_CS"/>
</dbReference>
<dbReference type="Proteomes" id="UP001162060">
    <property type="component" value="Unassembled WGS sequence"/>
</dbReference>
<evidence type="ECO:0000256" key="3">
    <source>
        <dbReference type="ARBA" id="ARBA00022555"/>
    </source>
</evidence>
<dbReference type="CDD" id="cd03221">
    <property type="entry name" value="ABCF_EF-3"/>
    <property type="match status" value="2"/>
</dbReference>
<dbReference type="GO" id="GO:0000049">
    <property type="term" value="F:tRNA binding"/>
    <property type="evidence" value="ECO:0007669"/>
    <property type="project" value="UniProtKB-KW"/>
</dbReference>
<dbReference type="InterPro" id="IPR003593">
    <property type="entry name" value="AAA+_ATPase"/>
</dbReference>
<dbReference type="GO" id="GO:0006412">
    <property type="term" value="P:translation"/>
    <property type="evidence" value="ECO:0007669"/>
    <property type="project" value="UniProtKB-KW"/>
</dbReference>
<evidence type="ECO:0000256" key="1">
    <source>
        <dbReference type="ARBA" id="ARBA00005868"/>
    </source>
</evidence>
<evidence type="ECO:0000313" key="14">
    <source>
        <dbReference type="Proteomes" id="UP001162060"/>
    </source>
</evidence>
<dbReference type="PANTHER" id="PTHR43858">
    <property type="entry name" value="ENERGY-DEPENDENT TRANSLATIONAL THROTTLE PROTEIN ETTA"/>
    <property type="match status" value="1"/>
</dbReference>
<dbReference type="PROSITE" id="PS00211">
    <property type="entry name" value="ABC_TRANSPORTER_1"/>
    <property type="match status" value="1"/>
</dbReference>
<evidence type="ECO:0000256" key="2">
    <source>
        <dbReference type="ARBA" id="ARBA00022490"/>
    </source>
</evidence>
<keyword evidence="4" id="KW-0699">rRNA-binding</keyword>